<accession>Q2HUP3</accession>
<gene>
    <name evidence="1" type="ORF">MtrDRAFT_AC149130g14v2</name>
</gene>
<evidence type="ECO:0000313" key="1">
    <source>
        <dbReference type="EMBL" id="ABD28620.1"/>
    </source>
</evidence>
<dbReference type="EMBL" id="AC149130">
    <property type="protein sequence ID" value="ABD28620.1"/>
    <property type="molecule type" value="Genomic_DNA"/>
</dbReference>
<reference evidence="1" key="2">
    <citation type="submission" date="2007-03" db="EMBL/GenBank/DDBJ databases">
        <authorList>
            <consortium name="The International Medicago Genome Annotation Group"/>
        </authorList>
    </citation>
    <scope>NUCLEOTIDE SEQUENCE</scope>
</reference>
<dbReference type="AlphaFoldDB" id="Q2HUP3"/>
<proteinExistence type="predicted"/>
<reference evidence="1" key="1">
    <citation type="submission" date="2004-07" db="EMBL/GenBank/DDBJ databases">
        <authorList>
            <person name="Town C.D."/>
        </authorList>
    </citation>
    <scope>NUCLEOTIDE SEQUENCE</scope>
</reference>
<organism evidence="1">
    <name type="scientific">Medicago truncatula</name>
    <name type="common">Barrel medic</name>
    <name type="synonym">Medicago tribuloides</name>
    <dbReference type="NCBI Taxonomy" id="3880"/>
    <lineage>
        <taxon>Eukaryota</taxon>
        <taxon>Viridiplantae</taxon>
        <taxon>Streptophyta</taxon>
        <taxon>Embryophyta</taxon>
        <taxon>Tracheophyta</taxon>
        <taxon>Spermatophyta</taxon>
        <taxon>Magnoliopsida</taxon>
        <taxon>eudicotyledons</taxon>
        <taxon>Gunneridae</taxon>
        <taxon>Pentapetalae</taxon>
        <taxon>rosids</taxon>
        <taxon>fabids</taxon>
        <taxon>Fabales</taxon>
        <taxon>Fabaceae</taxon>
        <taxon>Papilionoideae</taxon>
        <taxon>50 kb inversion clade</taxon>
        <taxon>NPAAA clade</taxon>
        <taxon>Hologalegina</taxon>
        <taxon>IRL clade</taxon>
        <taxon>Trifolieae</taxon>
        <taxon>Medicago</taxon>
    </lineage>
</organism>
<protein>
    <submittedName>
        <fullName evidence="1">Uncharacterized protein</fullName>
    </submittedName>
</protein>
<name>Q2HUP3_MEDTR</name>
<sequence>MALAPLSSTSLLHLTLKNGLIRGYKTGLPVQNMVEMAHFGRVENFNLLRLK</sequence>